<sequence length="33" mass="3895">MERYYEDEITVPSKMNPATTVHKLLAKLLPYLE</sequence>
<dbReference type="EMBL" id="JADBEL010000027">
    <property type="protein sequence ID" value="MBE1556474.1"/>
    <property type="molecule type" value="Genomic_DNA"/>
</dbReference>
<proteinExistence type="predicted"/>
<name>A0A927MKM1_9BACL</name>
<dbReference type="Proteomes" id="UP000658225">
    <property type="component" value="Unassembled WGS sequence"/>
</dbReference>
<keyword evidence="2" id="KW-1185">Reference proteome</keyword>
<dbReference type="AlphaFoldDB" id="A0A927MKM1"/>
<evidence type="ECO:0000313" key="2">
    <source>
        <dbReference type="Proteomes" id="UP000658225"/>
    </source>
</evidence>
<gene>
    <name evidence="1" type="ORF">H4683_003599</name>
</gene>
<organism evidence="1 2">
    <name type="scientific">Sporosarcina limicola</name>
    <dbReference type="NCBI Taxonomy" id="34101"/>
    <lineage>
        <taxon>Bacteria</taxon>
        <taxon>Bacillati</taxon>
        <taxon>Bacillota</taxon>
        <taxon>Bacilli</taxon>
        <taxon>Bacillales</taxon>
        <taxon>Caryophanaceae</taxon>
        <taxon>Sporosarcina</taxon>
    </lineage>
</organism>
<protein>
    <submittedName>
        <fullName evidence="1">Uncharacterized protein</fullName>
    </submittedName>
</protein>
<evidence type="ECO:0000313" key="1">
    <source>
        <dbReference type="EMBL" id="MBE1556474.1"/>
    </source>
</evidence>
<accession>A0A927MKM1</accession>
<comment type="caution">
    <text evidence="1">The sequence shown here is derived from an EMBL/GenBank/DDBJ whole genome shotgun (WGS) entry which is preliminary data.</text>
</comment>
<reference evidence="1" key="1">
    <citation type="submission" date="2020-10" db="EMBL/GenBank/DDBJ databases">
        <title>Genomic Encyclopedia of Type Strains, Phase IV (KMG-IV): sequencing the most valuable type-strain genomes for metagenomic binning, comparative biology and taxonomic classification.</title>
        <authorList>
            <person name="Goeker M."/>
        </authorList>
    </citation>
    <scope>NUCLEOTIDE SEQUENCE</scope>
    <source>
        <strain evidence="1">DSM 13886</strain>
    </source>
</reference>